<protein>
    <submittedName>
        <fullName evidence="1">Uncharacterized protein</fullName>
    </submittedName>
</protein>
<name>A0ABY6WZ13_9ENTR</name>
<proteinExistence type="predicted"/>
<keyword evidence="2" id="KW-1185">Reference proteome</keyword>
<evidence type="ECO:0000313" key="2">
    <source>
        <dbReference type="Proteomes" id="UP000259400"/>
    </source>
</evidence>
<reference evidence="1 2" key="1">
    <citation type="submission" date="2019-09" db="EMBL/GenBank/DDBJ databases">
        <authorList>
            <consortium name="Pathogen Informatics"/>
        </authorList>
    </citation>
    <scope>NUCLEOTIDE SEQUENCE [LARGE SCALE GENOMIC DNA]</scope>
    <source>
        <strain evidence="1 2">EuSCAPE_IL010</strain>
    </source>
</reference>
<comment type="caution">
    <text evidence="1">The sequence shown here is derived from an EMBL/GenBank/DDBJ whole genome shotgun (WGS) entry which is preliminary data.</text>
</comment>
<accession>A0ABY6WZ13</accession>
<organism evidence="1 2">
    <name type="scientific">Klebsiella quasivariicola</name>
    <dbReference type="NCBI Taxonomy" id="2026240"/>
    <lineage>
        <taxon>Bacteria</taxon>
        <taxon>Pseudomonadati</taxon>
        <taxon>Pseudomonadota</taxon>
        <taxon>Gammaproteobacteria</taxon>
        <taxon>Enterobacterales</taxon>
        <taxon>Enterobacteriaceae</taxon>
        <taxon>Klebsiella/Raoultella group</taxon>
        <taxon>Klebsiella</taxon>
        <taxon>Klebsiella pneumoniae complex</taxon>
    </lineage>
</organism>
<dbReference type="EMBL" id="UJYZ02000015">
    <property type="protein sequence ID" value="VVJ94284.1"/>
    <property type="molecule type" value="Genomic_DNA"/>
</dbReference>
<sequence length="475" mass="53859">MANTRAGLLRGLTNGFVTVIHVNTGAAGADETYALIQHSPSNVAGITRAVGSHAHHIHERCSDLRFNNDAGYVFDDRSCKITETSLAVHNEVGNRVRHTGERITPHGLNLTGDVFVLQRHLLRFSPKLLDKGTTTTFSHRFQTALVHILHYIRLSRCDITLKCLDVALIVFHPLSHRSLSISTINRRHNPAGRRSEFRHCLFSRIAVKTLRVVRSIGFDEIAITNHLALLVVGESRVWRQGFAVDVLILQRVIDLTQCFFNRLVEACTCLRRKTQLTGQLVRAGNDLLIGLGYHRINTLLLRGSNIGALKALVRGDFVGLSRIGKTLFNRVLLRSTQIVKFLIAYSREIALVYAHLVLAGDHIPEKVSQRFACIWIDEITNLFARVVRDKLYAIARLRLSAQLRRIARHRFFGTLEICLRHLNLIAVQIVNLLRKCDIFCIERLFLLSRQAFTLQLTLYTGLLILKRFYQILITV</sequence>
<evidence type="ECO:0000313" key="1">
    <source>
        <dbReference type="EMBL" id="VVJ94284.1"/>
    </source>
</evidence>
<gene>
    <name evidence="1" type="ORF">SAMEA3538468_03234</name>
</gene>
<dbReference type="Proteomes" id="UP000259400">
    <property type="component" value="Unassembled WGS sequence"/>
</dbReference>